<dbReference type="PANTHER" id="PTHR31451:SF39">
    <property type="entry name" value="MANNAN ENDO-1,4-BETA-MANNOSIDASE 1"/>
    <property type="match status" value="1"/>
</dbReference>
<dbReference type="OMA" id="GWESGNE"/>
<feature type="domain" description="Glycoside hydrolase family 5" evidence="10">
    <location>
        <begin position="29"/>
        <end position="266"/>
    </location>
</feature>
<dbReference type="VEuPathDB" id="FungiDB:F503_07833"/>
<dbReference type="AlphaFoldDB" id="S3C342"/>
<evidence type="ECO:0000256" key="6">
    <source>
        <dbReference type="ARBA" id="ARBA00022729"/>
    </source>
</evidence>
<dbReference type="Proteomes" id="UP000016923">
    <property type="component" value="Unassembled WGS sequence"/>
</dbReference>
<evidence type="ECO:0000256" key="8">
    <source>
        <dbReference type="ARBA" id="ARBA00023295"/>
    </source>
</evidence>
<protein>
    <recommendedName>
        <fullName evidence="4">mannan endo-1,4-beta-mannosidase</fullName>
        <ecNumber evidence="4">3.2.1.78</ecNumber>
    </recommendedName>
</protein>
<dbReference type="PANTHER" id="PTHR31451">
    <property type="match status" value="1"/>
</dbReference>
<dbReference type="GO" id="GO:0016985">
    <property type="term" value="F:mannan endo-1,4-beta-mannosidase activity"/>
    <property type="evidence" value="ECO:0007669"/>
    <property type="project" value="UniProtKB-EC"/>
</dbReference>
<dbReference type="HOGENOM" id="CLU_032232_2_0_1"/>
<evidence type="ECO:0000256" key="4">
    <source>
        <dbReference type="ARBA" id="ARBA00012706"/>
    </source>
</evidence>
<dbReference type="STRING" id="1262450.S3C342"/>
<dbReference type="InterPro" id="IPR001547">
    <property type="entry name" value="Glyco_hydro_5"/>
</dbReference>
<comment type="catalytic activity">
    <reaction evidence="1">
        <text>Random hydrolysis of (1-&gt;4)-beta-D-mannosidic linkages in mannans, galactomannans and glucomannans.</text>
        <dbReference type="EC" id="3.2.1.78"/>
    </reaction>
</comment>
<accession>S3C342</accession>
<evidence type="ECO:0000313" key="12">
    <source>
        <dbReference type="Proteomes" id="UP000016923"/>
    </source>
</evidence>
<dbReference type="SUPFAM" id="SSF51445">
    <property type="entry name" value="(Trans)glycosidases"/>
    <property type="match status" value="1"/>
</dbReference>
<evidence type="ECO:0000256" key="9">
    <source>
        <dbReference type="SAM" id="SignalP"/>
    </source>
</evidence>
<dbReference type="eggNOG" id="ENOG502QVA9">
    <property type="taxonomic scope" value="Eukaryota"/>
</dbReference>
<proteinExistence type="inferred from homology"/>
<dbReference type="Pfam" id="PF26410">
    <property type="entry name" value="GH5_mannosidase"/>
    <property type="match status" value="1"/>
</dbReference>
<keyword evidence="6 9" id="KW-0732">Signal</keyword>
<feature type="signal peptide" evidence="9">
    <location>
        <begin position="1"/>
        <end position="18"/>
    </location>
</feature>
<keyword evidence="12" id="KW-1185">Reference proteome</keyword>
<dbReference type="InterPro" id="IPR017853">
    <property type="entry name" value="GH"/>
</dbReference>
<comment type="similarity">
    <text evidence="3">Belongs to the glycosyl hydrolase 5 (cellulase A) family.</text>
</comment>
<gene>
    <name evidence="11" type="ORF">F503_07833</name>
</gene>
<evidence type="ECO:0000256" key="2">
    <source>
        <dbReference type="ARBA" id="ARBA00004613"/>
    </source>
</evidence>
<reference evidence="11 12" key="1">
    <citation type="journal article" date="2013" name="BMC Genomics">
        <title>The genome and transcriptome of the pine saprophyte Ophiostoma piceae, and a comparison with the bark beetle-associated pine pathogen Grosmannia clavigera.</title>
        <authorList>
            <person name="Haridas S."/>
            <person name="Wang Y."/>
            <person name="Lim L."/>
            <person name="Massoumi Alamouti S."/>
            <person name="Jackman S."/>
            <person name="Docking R."/>
            <person name="Robertson G."/>
            <person name="Birol I."/>
            <person name="Bohlmann J."/>
            <person name="Breuil C."/>
        </authorList>
    </citation>
    <scope>NUCLEOTIDE SEQUENCE [LARGE SCALE GENOMIC DNA]</scope>
    <source>
        <strain evidence="11 12">UAMH 11346</strain>
    </source>
</reference>
<name>S3C342_OPHP1</name>
<keyword evidence="5" id="KW-0964">Secreted</keyword>
<feature type="chain" id="PRO_5004506758" description="mannan endo-1,4-beta-mannosidase" evidence="9">
    <location>
        <begin position="19"/>
        <end position="402"/>
    </location>
</feature>
<evidence type="ECO:0000256" key="3">
    <source>
        <dbReference type="ARBA" id="ARBA00005641"/>
    </source>
</evidence>
<evidence type="ECO:0000259" key="10">
    <source>
        <dbReference type="Pfam" id="PF26410"/>
    </source>
</evidence>
<evidence type="ECO:0000256" key="5">
    <source>
        <dbReference type="ARBA" id="ARBA00022525"/>
    </source>
</evidence>
<keyword evidence="7 11" id="KW-0378">Hydrolase</keyword>
<dbReference type="GO" id="GO:0005576">
    <property type="term" value="C:extracellular region"/>
    <property type="evidence" value="ECO:0007669"/>
    <property type="project" value="UniProtKB-SubCell"/>
</dbReference>
<dbReference type="EC" id="3.2.1.78" evidence="4"/>
<sequence length="402" mass="44293">MQITQLAALAAFSASVLAYGTKDVRNLHVTRNKSQLLLDGKPWKAVGANIYWLGLDENVIPKDKSAPFYAPYNASYPTKGRVSEIMDTVRTLGGTAIRAHTLGVSTGCPLSIWPAPHETNAQAFEAIDWAVYQARLYGLRLLVPLTDNYAYYHGSKFDFLQWAGYNISGTDRTNPIVAKFYTNETVIALYHDYIRALITHRNPYTKLTYAEDPTIFAFETGNELTGPVWLDMDIPVSWLQSTARLLKQLAPAKLVVDGTYGINGSHLTVDEVDIVSNHFYPLNATKVRENADLAVSGGKVFLAGEYSWTSPGLEAFFSELENHPGVGGDMFWSLFGHNVPDCSTYVDHVDGFTLQYGNPLNSADTNARIKLIRQHLMAAGQKKSITADAALPPVACPGCRVH</sequence>
<keyword evidence="8" id="KW-0326">Glycosidase</keyword>
<comment type="subcellular location">
    <subcellularLocation>
        <location evidence="2">Secreted</location>
    </subcellularLocation>
</comment>
<dbReference type="Gene3D" id="3.20.20.80">
    <property type="entry name" value="Glycosidases"/>
    <property type="match status" value="1"/>
</dbReference>
<evidence type="ECO:0000256" key="1">
    <source>
        <dbReference type="ARBA" id="ARBA00001678"/>
    </source>
</evidence>
<evidence type="ECO:0000313" key="11">
    <source>
        <dbReference type="EMBL" id="EPE07182.1"/>
    </source>
</evidence>
<dbReference type="InterPro" id="IPR045053">
    <property type="entry name" value="MAN-like"/>
</dbReference>
<dbReference type="EMBL" id="KE148151">
    <property type="protein sequence ID" value="EPE07182.1"/>
    <property type="molecule type" value="Genomic_DNA"/>
</dbReference>
<evidence type="ECO:0000256" key="7">
    <source>
        <dbReference type="ARBA" id="ARBA00022801"/>
    </source>
</evidence>
<organism evidence="11 12">
    <name type="scientific">Ophiostoma piceae (strain UAMH 11346)</name>
    <name type="common">Sap stain fungus</name>
    <dbReference type="NCBI Taxonomy" id="1262450"/>
    <lineage>
        <taxon>Eukaryota</taxon>
        <taxon>Fungi</taxon>
        <taxon>Dikarya</taxon>
        <taxon>Ascomycota</taxon>
        <taxon>Pezizomycotina</taxon>
        <taxon>Sordariomycetes</taxon>
        <taxon>Sordariomycetidae</taxon>
        <taxon>Ophiostomatales</taxon>
        <taxon>Ophiostomataceae</taxon>
        <taxon>Ophiostoma</taxon>
    </lineage>
</organism>
<dbReference type="OrthoDB" id="428177at2759"/>